<sequence>MAVATELLRARAAGVRAARQGDALSANPYRPAAATARERMLWRAWLTGYETVRPMRIDYSG</sequence>
<comment type="caution">
    <text evidence="1">The sequence shown here is derived from an EMBL/GenBank/DDBJ whole genome shotgun (WGS) entry which is preliminary data.</text>
</comment>
<dbReference type="RefSeq" id="WP_311547587.1">
    <property type="nucleotide sequence ID" value="NZ_JAVREK010000035.1"/>
</dbReference>
<accession>A0ABU2L0I2</accession>
<name>A0ABU2L0I2_9ACTN</name>
<evidence type="ECO:0000313" key="1">
    <source>
        <dbReference type="EMBL" id="MDT0305072.1"/>
    </source>
</evidence>
<protein>
    <submittedName>
        <fullName evidence="1">Uncharacterized protein</fullName>
    </submittedName>
</protein>
<dbReference type="Proteomes" id="UP001183226">
    <property type="component" value="Unassembled WGS sequence"/>
</dbReference>
<evidence type="ECO:0000313" key="2">
    <source>
        <dbReference type="Proteomes" id="UP001183226"/>
    </source>
</evidence>
<dbReference type="EMBL" id="JAVREK010000035">
    <property type="protein sequence ID" value="MDT0305072.1"/>
    <property type="molecule type" value="Genomic_DNA"/>
</dbReference>
<gene>
    <name evidence="1" type="ORF">RM446_23360</name>
</gene>
<proteinExistence type="predicted"/>
<keyword evidence="2" id="KW-1185">Reference proteome</keyword>
<reference evidence="2" key="1">
    <citation type="submission" date="2023-07" db="EMBL/GenBank/DDBJ databases">
        <title>30 novel species of actinomycetes from the DSMZ collection.</title>
        <authorList>
            <person name="Nouioui I."/>
        </authorList>
    </citation>
    <scope>NUCLEOTIDE SEQUENCE [LARGE SCALE GENOMIC DNA]</scope>
    <source>
        <strain evidence="2">DSM 45055</strain>
    </source>
</reference>
<organism evidence="1 2">
    <name type="scientific">Streptomonospora wellingtoniae</name>
    <dbReference type="NCBI Taxonomy" id="3075544"/>
    <lineage>
        <taxon>Bacteria</taxon>
        <taxon>Bacillati</taxon>
        <taxon>Actinomycetota</taxon>
        <taxon>Actinomycetes</taxon>
        <taxon>Streptosporangiales</taxon>
        <taxon>Nocardiopsidaceae</taxon>
        <taxon>Streptomonospora</taxon>
    </lineage>
</organism>